<proteinExistence type="predicted"/>
<dbReference type="SUPFAM" id="SSF53213">
    <property type="entry name" value="LigB-like"/>
    <property type="match status" value="1"/>
</dbReference>
<name>A0A6J7EID6_9ZZZZ</name>
<protein>
    <submittedName>
        <fullName evidence="1">Unannotated protein</fullName>
    </submittedName>
</protein>
<organism evidence="1">
    <name type="scientific">freshwater metagenome</name>
    <dbReference type="NCBI Taxonomy" id="449393"/>
    <lineage>
        <taxon>unclassified sequences</taxon>
        <taxon>metagenomes</taxon>
        <taxon>ecological metagenomes</taxon>
    </lineage>
</organism>
<accession>A0A6J7EID6</accession>
<dbReference type="AlphaFoldDB" id="A0A6J7EID6"/>
<sequence length="219" mass="22620">MFTCAAFVPATPLLVPDVAQGAADELADLRQGAIDAIRALPQVDDLVVLGKGPTTVEVTGDVSFAGFGVAGPRDGLPPSLSVGGWLAQQAGRTVDAYISVSPTTEPDQWVVLGQSLAARATRVGVVVVGDGSACRSDKAPGSLHPRAQEFDHAIVEALRLGDPSGLQALDPQLAGELLVDGYLPWQVVASMVDSPVASQILITDDPYGVFYAVASWSTS</sequence>
<dbReference type="Gene3D" id="3.40.830.10">
    <property type="entry name" value="LigB-like"/>
    <property type="match status" value="1"/>
</dbReference>
<gene>
    <name evidence="1" type="ORF">UFOPK3401_01304</name>
</gene>
<evidence type="ECO:0000313" key="1">
    <source>
        <dbReference type="EMBL" id="CAB4879363.1"/>
    </source>
</evidence>
<dbReference type="EMBL" id="CAFBLM010000073">
    <property type="protein sequence ID" value="CAB4879363.1"/>
    <property type="molecule type" value="Genomic_DNA"/>
</dbReference>
<reference evidence="1" key="1">
    <citation type="submission" date="2020-05" db="EMBL/GenBank/DDBJ databases">
        <authorList>
            <person name="Chiriac C."/>
            <person name="Salcher M."/>
            <person name="Ghai R."/>
            <person name="Kavagutti S V."/>
        </authorList>
    </citation>
    <scope>NUCLEOTIDE SEQUENCE</scope>
</reference>